<evidence type="ECO:0000313" key="8">
    <source>
        <dbReference type="EMBL" id="BCR05099.1"/>
    </source>
</evidence>
<evidence type="ECO:0000256" key="3">
    <source>
        <dbReference type="ARBA" id="ARBA00022490"/>
    </source>
</evidence>
<dbReference type="CDD" id="cd02440">
    <property type="entry name" value="AdoMet_MTases"/>
    <property type="match status" value="1"/>
</dbReference>
<gene>
    <name evidence="8" type="primary">pcm_2</name>
    <name evidence="7" type="synonym">pcm</name>
    <name evidence="8" type="ORF">DESUT3_21680</name>
</gene>
<dbReference type="EC" id="2.1.1.77" evidence="7"/>
<sequence>MTNMLDFSIARRQMVERQIKGRGVSDPLVIKAMQRIPRHLFVEEALQSQAYSDFPLPIGEKQTISQPFMVAFMTQALALKGGERVLEIGTGSGYQAAVLDQIASRVYSVERFASLARRARRILDGIGQNNINIKVTDGTFGWEEEAPFDAIIVTAGAPSIPTRYLDQLVVGGRLVIPVGEFGSQILKRVTRTAAKEYHEENLLDCRFVPLVGKFGWEKE</sequence>
<dbReference type="EMBL" id="AP024355">
    <property type="protein sequence ID" value="BCR05099.1"/>
    <property type="molecule type" value="Genomic_DNA"/>
</dbReference>
<comment type="catalytic activity">
    <reaction evidence="7">
        <text>[protein]-L-isoaspartate + S-adenosyl-L-methionine = [protein]-L-isoaspartate alpha-methyl ester + S-adenosyl-L-homocysteine</text>
        <dbReference type="Rhea" id="RHEA:12705"/>
        <dbReference type="Rhea" id="RHEA-COMP:12143"/>
        <dbReference type="Rhea" id="RHEA-COMP:12144"/>
        <dbReference type="ChEBI" id="CHEBI:57856"/>
        <dbReference type="ChEBI" id="CHEBI:59789"/>
        <dbReference type="ChEBI" id="CHEBI:90596"/>
        <dbReference type="ChEBI" id="CHEBI:90598"/>
        <dbReference type="EC" id="2.1.1.77"/>
    </reaction>
</comment>
<comment type="similarity">
    <text evidence="2 7">Belongs to the methyltransferase superfamily. L-isoaspartyl/D-aspartyl protein methyltransferase family.</text>
</comment>
<protein>
    <recommendedName>
        <fullName evidence="7">Protein-L-isoaspartate O-methyltransferase</fullName>
        <ecNumber evidence="7">2.1.1.77</ecNumber>
    </recommendedName>
    <alternativeName>
        <fullName evidence="7">L-isoaspartyl protein carboxyl methyltransferase</fullName>
    </alternativeName>
    <alternativeName>
        <fullName evidence="7">Protein L-isoaspartyl methyltransferase</fullName>
    </alternativeName>
    <alternativeName>
        <fullName evidence="7">Protein-beta-aspartate methyltransferase</fullName>
        <shortName evidence="7">PIMT</shortName>
    </alternativeName>
</protein>
<feature type="active site" evidence="7">
    <location>
        <position position="65"/>
    </location>
</feature>
<dbReference type="PANTHER" id="PTHR11579:SF0">
    <property type="entry name" value="PROTEIN-L-ISOASPARTATE(D-ASPARTATE) O-METHYLTRANSFERASE"/>
    <property type="match status" value="1"/>
</dbReference>
<accession>A0ABN6DYT6</accession>
<evidence type="ECO:0000256" key="5">
    <source>
        <dbReference type="ARBA" id="ARBA00022679"/>
    </source>
</evidence>
<dbReference type="SUPFAM" id="SSF53335">
    <property type="entry name" value="S-adenosyl-L-methionine-dependent methyltransferases"/>
    <property type="match status" value="1"/>
</dbReference>
<evidence type="ECO:0000256" key="7">
    <source>
        <dbReference type="HAMAP-Rule" id="MF_00090"/>
    </source>
</evidence>
<keyword evidence="5 7" id="KW-0808">Transferase</keyword>
<dbReference type="NCBIfam" id="NF001453">
    <property type="entry name" value="PRK00312.1"/>
    <property type="match status" value="1"/>
</dbReference>
<dbReference type="HAMAP" id="MF_00090">
    <property type="entry name" value="PIMT"/>
    <property type="match status" value="1"/>
</dbReference>
<dbReference type="Proteomes" id="UP001319827">
    <property type="component" value="Chromosome"/>
</dbReference>
<keyword evidence="6 7" id="KW-0949">S-adenosyl-L-methionine</keyword>
<evidence type="ECO:0000256" key="1">
    <source>
        <dbReference type="ARBA" id="ARBA00004496"/>
    </source>
</evidence>
<keyword evidence="3 7" id="KW-0963">Cytoplasm</keyword>
<keyword evidence="9" id="KW-1185">Reference proteome</keyword>
<comment type="subcellular location">
    <subcellularLocation>
        <location evidence="1 7">Cytoplasm</location>
    </subcellularLocation>
</comment>
<dbReference type="Pfam" id="PF01135">
    <property type="entry name" value="PCMT"/>
    <property type="match status" value="1"/>
</dbReference>
<comment type="function">
    <text evidence="7">Catalyzes the methyl esterification of L-isoaspartyl residues in peptides and proteins that result from spontaneous decomposition of normal L-aspartyl and L-asparaginyl residues. It plays a role in the repair and/or degradation of damaged proteins.</text>
</comment>
<dbReference type="InterPro" id="IPR000682">
    <property type="entry name" value="PCMT"/>
</dbReference>
<dbReference type="NCBIfam" id="TIGR00080">
    <property type="entry name" value="pimt"/>
    <property type="match status" value="1"/>
</dbReference>
<reference evidence="8 9" key="2">
    <citation type="journal article" date="2021" name="Int. J. Syst. Evol. Microbiol.">
        <title>Isolation and Polyphasic Characterization of Desulfuromonas versatilis sp. Nov., an Electrogenic Bacteria Capable of Versatile Metabolism Isolated from a Graphene Oxide-Reducing Enrichment Culture.</title>
        <authorList>
            <person name="Xie L."/>
            <person name="Yoshida N."/>
            <person name="Ishii S."/>
            <person name="Meng L."/>
        </authorList>
    </citation>
    <scope>NUCLEOTIDE SEQUENCE [LARGE SCALE GENOMIC DNA]</scope>
    <source>
        <strain evidence="8 9">NIT-T3</strain>
    </source>
</reference>
<evidence type="ECO:0000256" key="2">
    <source>
        <dbReference type="ARBA" id="ARBA00005369"/>
    </source>
</evidence>
<keyword evidence="4 7" id="KW-0489">Methyltransferase</keyword>
<evidence type="ECO:0000256" key="6">
    <source>
        <dbReference type="ARBA" id="ARBA00022691"/>
    </source>
</evidence>
<proteinExistence type="inferred from homology"/>
<name>A0ABN6DYT6_9BACT</name>
<reference evidence="8 9" key="1">
    <citation type="journal article" date="2016" name="C (Basel)">
        <title>Selective Growth of and Electricity Production by Marine Exoelectrogenic Bacteria in Self-Aggregated Hydrogel of Microbially Reduced Graphene Oxide.</title>
        <authorList>
            <person name="Yoshida N."/>
            <person name="Goto Y."/>
            <person name="Miyata Y."/>
        </authorList>
    </citation>
    <scope>NUCLEOTIDE SEQUENCE [LARGE SCALE GENOMIC DNA]</scope>
    <source>
        <strain evidence="8 9">NIT-T3</strain>
    </source>
</reference>
<dbReference type="InterPro" id="IPR029063">
    <property type="entry name" value="SAM-dependent_MTases_sf"/>
</dbReference>
<dbReference type="Gene3D" id="3.40.50.150">
    <property type="entry name" value="Vaccinia Virus protein VP39"/>
    <property type="match status" value="1"/>
</dbReference>
<evidence type="ECO:0000256" key="4">
    <source>
        <dbReference type="ARBA" id="ARBA00022603"/>
    </source>
</evidence>
<evidence type="ECO:0000313" key="9">
    <source>
        <dbReference type="Proteomes" id="UP001319827"/>
    </source>
</evidence>
<organism evidence="8 9">
    <name type="scientific">Desulfuromonas versatilis</name>
    <dbReference type="NCBI Taxonomy" id="2802975"/>
    <lineage>
        <taxon>Bacteria</taxon>
        <taxon>Pseudomonadati</taxon>
        <taxon>Thermodesulfobacteriota</taxon>
        <taxon>Desulfuromonadia</taxon>
        <taxon>Desulfuromonadales</taxon>
        <taxon>Desulfuromonadaceae</taxon>
        <taxon>Desulfuromonas</taxon>
    </lineage>
</organism>
<dbReference type="PANTHER" id="PTHR11579">
    <property type="entry name" value="PROTEIN-L-ISOASPARTATE O-METHYLTRANSFERASE"/>
    <property type="match status" value="1"/>
</dbReference>